<dbReference type="InterPro" id="IPR001611">
    <property type="entry name" value="Leu-rich_rpt"/>
</dbReference>
<gene>
    <name evidence="15" type="ORF">R3W88_008698</name>
</gene>
<keyword evidence="16" id="KW-1185">Reference proteome</keyword>
<dbReference type="Proteomes" id="UP001311915">
    <property type="component" value="Unassembled WGS sequence"/>
</dbReference>
<dbReference type="FunFam" id="3.80.10.10:FF:000041">
    <property type="entry name" value="LRR receptor-like serine/threonine-protein kinase ERECTA"/>
    <property type="match status" value="1"/>
</dbReference>
<dbReference type="SUPFAM" id="SSF52047">
    <property type="entry name" value="RNI-like"/>
    <property type="match status" value="1"/>
</dbReference>
<evidence type="ECO:0000256" key="3">
    <source>
        <dbReference type="ARBA" id="ARBA00022475"/>
    </source>
</evidence>
<dbReference type="InterPro" id="IPR046956">
    <property type="entry name" value="RLP23-like"/>
</dbReference>
<keyword evidence="10" id="KW-0675">Receptor</keyword>
<evidence type="ECO:0000256" key="1">
    <source>
        <dbReference type="ARBA" id="ARBA00004251"/>
    </source>
</evidence>
<dbReference type="Gene3D" id="3.80.10.10">
    <property type="entry name" value="Ribonuclease Inhibitor"/>
    <property type="match status" value="4"/>
</dbReference>
<accession>A0AAV9M958</accession>
<dbReference type="FunFam" id="3.80.10.10:FF:000111">
    <property type="entry name" value="LRR receptor-like serine/threonine-protein kinase ERECTA"/>
    <property type="match status" value="1"/>
</dbReference>
<reference evidence="15 16" key="1">
    <citation type="submission" date="2023-10" db="EMBL/GenBank/DDBJ databases">
        <title>Genome-Wide Identification Analysis in wild type Solanum Pinnatisectum Reveals Some Genes Defensing Phytophthora Infestans.</title>
        <authorList>
            <person name="Sun C."/>
        </authorList>
    </citation>
    <scope>NUCLEOTIDE SEQUENCE [LARGE SCALE GENOMIC DNA]</scope>
    <source>
        <strain evidence="15">LQN</strain>
        <tissue evidence="15">Leaf</tissue>
    </source>
</reference>
<dbReference type="GO" id="GO:0005886">
    <property type="term" value="C:plasma membrane"/>
    <property type="evidence" value="ECO:0007669"/>
    <property type="project" value="UniProtKB-SubCell"/>
</dbReference>
<organism evidence="15 16">
    <name type="scientific">Solanum pinnatisectum</name>
    <name type="common">tansyleaf nightshade</name>
    <dbReference type="NCBI Taxonomy" id="50273"/>
    <lineage>
        <taxon>Eukaryota</taxon>
        <taxon>Viridiplantae</taxon>
        <taxon>Streptophyta</taxon>
        <taxon>Embryophyta</taxon>
        <taxon>Tracheophyta</taxon>
        <taxon>Spermatophyta</taxon>
        <taxon>Magnoliopsida</taxon>
        <taxon>eudicotyledons</taxon>
        <taxon>Gunneridae</taxon>
        <taxon>Pentapetalae</taxon>
        <taxon>asterids</taxon>
        <taxon>lamiids</taxon>
        <taxon>Solanales</taxon>
        <taxon>Solanaceae</taxon>
        <taxon>Solanoideae</taxon>
        <taxon>Solaneae</taxon>
        <taxon>Solanum</taxon>
    </lineage>
</organism>
<dbReference type="FunFam" id="3.80.10.10:FF:001347">
    <property type="entry name" value="LRR receptor-like serine/threonine-protein kinase GSO2"/>
    <property type="match status" value="1"/>
</dbReference>
<sequence>MKVLLITLWVLLFFILTNTKFVVCVGICRENEQRALEILKKEVDDSSDILSSWVVGKDCCEWEGVVCNNLTRHVIDLRISIDRFDSRYLRINNLEWLSSLSSLENLEIESVDLSKANEWLQVISMLPSLVDLRLYNCSLHHITPLLDHHNFSSLKSLNLSLNKNFSRSSVPKWVFNLPNLVSLDLSYCNFNGPFPDGPVNLTSLTTFKASGNSFNCRLPKWLFDLNNLEHVELSSSDIEGVIQSKSENITKLKYLDLSFNSLNSTIPNWLYQFKGLESLLLRENRLEGAVSSMISNLSSITKIDVSSNMLSGKLPNVIGILGKLEKLDLSENQFEGDVSELFNVRSNFFSRGLGNTSSLMELRLDGNKLTGTLPKSLGQLSMLELFSISNNRLEGVVTESHFSKLTHLQSFSASRNNLTLKVSNNWIPPFQATNIIIGGWNIGPLFPMWLRTQKRIMNVDISDGGIHGEVPTWFWNLSSQIRCLNLSHNQFVGEVPIMSTPSWKDGQGGPWTMYFGSNNFSGPLPLIPTIGTELDLSNNYFSKGLSNFLCEAKNGSYKLEILNLGGNDLSEEIPDCWMNWPKLTVLILRDNNLIGSLPRSMEVLSSLLSLDLRRNRLNGLFPSSLGNCTKLHKIDLAENEFIGKMPSWLGMRFPALIVLILRSNKFDGELPQELCHLKDLQILDLANNTFVGIIPRCIGNFSAMVKGKNKVENDLELQYSYYMGALTESAMVTTKGNMYQYDTILALFTSLDMSSNNLSGDIPISVTRLAGLRSFNLSKNNLTGRIPNDIGDMKVLESVDLSENQLYGQIPQSFSSLSTLSYLNLSDNNLSGMIPLSTQLQSFDPTSFQGNKLCGLPLLVNCSSDDNIPNHKYDDDESDKDEMDWFYISMAIGFSLSFWGVCGSLLFKRSWRHAYFRFLDRSWEMLLAQLPIC</sequence>
<evidence type="ECO:0000256" key="6">
    <source>
        <dbReference type="ARBA" id="ARBA00022729"/>
    </source>
</evidence>
<evidence type="ECO:0000256" key="13">
    <source>
        <dbReference type="SAM" id="SignalP"/>
    </source>
</evidence>
<dbReference type="SMART" id="SM00369">
    <property type="entry name" value="LRR_TYP"/>
    <property type="match status" value="7"/>
</dbReference>
<evidence type="ECO:0000256" key="4">
    <source>
        <dbReference type="ARBA" id="ARBA00022614"/>
    </source>
</evidence>
<keyword evidence="4" id="KW-0433">Leucine-rich repeat</keyword>
<feature type="signal peptide" evidence="13">
    <location>
        <begin position="1"/>
        <end position="19"/>
    </location>
</feature>
<evidence type="ECO:0000256" key="9">
    <source>
        <dbReference type="ARBA" id="ARBA00023136"/>
    </source>
</evidence>
<dbReference type="Pfam" id="PF13855">
    <property type="entry name" value="LRR_8"/>
    <property type="match status" value="2"/>
</dbReference>
<dbReference type="InterPro" id="IPR013210">
    <property type="entry name" value="LRR_N_plant-typ"/>
</dbReference>
<keyword evidence="7" id="KW-0677">Repeat</keyword>
<dbReference type="PANTHER" id="PTHR48063">
    <property type="entry name" value="LRR RECEPTOR-LIKE KINASE"/>
    <property type="match status" value="1"/>
</dbReference>
<keyword evidence="5 12" id="KW-0812">Transmembrane</keyword>
<dbReference type="PROSITE" id="PS51450">
    <property type="entry name" value="LRR"/>
    <property type="match status" value="1"/>
</dbReference>
<keyword evidence="8 12" id="KW-1133">Transmembrane helix</keyword>
<evidence type="ECO:0000256" key="11">
    <source>
        <dbReference type="ARBA" id="ARBA00023180"/>
    </source>
</evidence>
<dbReference type="Pfam" id="PF08263">
    <property type="entry name" value="LRRNT_2"/>
    <property type="match status" value="1"/>
</dbReference>
<keyword evidence="9 12" id="KW-0472">Membrane</keyword>
<feature type="domain" description="Leucine-rich repeat-containing N-terminal plant-type" evidence="14">
    <location>
        <begin position="32"/>
        <end position="68"/>
    </location>
</feature>
<dbReference type="Pfam" id="PF00560">
    <property type="entry name" value="LRR_1"/>
    <property type="match status" value="8"/>
</dbReference>
<keyword evidence="11" id="KW-0325">Glycoprotein</keyword>
<feature type="transmembrane region" description="Helical" evidence="12">
    <location>
        <begin position="885"/>
        <end position="907"/>
    </location>
</feature>
<evidence type="ECO:0000256" key="10">
    <source>
        <dbReference type="ARBA" id="ARBA00023170"/>
    </source>
</evidence>
<dbReference type="GO" id="GO:0050832">
    <property type="term" value="P:defense response to fungus"/>
    <property type="evidence" value="ECO:0007669"/>
    <property type="project" value="UniProtKB-ARBA"/>
</dbReference>
<evidence type="ECO:0000313" key="15">
    <source>
        <dbReference type="EMBL" id="KAK4734437.1"/>
    </source>
</evidence>
<keyword evidence="6 13" id="KW-0732">Signal</keyword>
<comment type="similarity">
    <text evidence="2">Belongs to the RLP family.</text>
</comment>
<keyword evidence="3" id="KW-1003">Cell membrane</keyword>
<dbReference type="SUPFAM" id="SSF52058">
    <property type="entry name" value="L domain-like"/>
    <property type="match status" value="2"/>
</dbReference>
<evidence type="ECO:0000256" key="5">
    <source>
        <dbReference type="ARBA" id="ARBA00022692"/>
    </source>
</evidence>
<evidence type="ECO:0000256" key="8">
    <source>
        <dbReference type="ARBA" id="ARBA00022989"/>
    </source>
</evidence>
<dbReference type="InterPro" id="IPR032675">
    <property type="entry name" value="LRR_dom_sf"/>
</dbReference>
<protein>
    <recommendedName>
        <fullName evidence="14">Leucine-rich repeat-containing N-terminal plant-type domain-containing protein</fullName>
    </recommendedName>
</protein>
<evidence type="ECO:0000256" key="7">
    <source>
        <dbReference type="ARBA" id="ARBA00022737"/>
    </source>
</evidence>
<dbReference type="PANTHER" id="PTHR48063:SF98">
    <property type="entry name" value="LRR RECEPTOR-LIKE SERINE_THREONINE-PROTEIN KINASE FLS2"/>
    <property type="match status" value="1"/>
</dbReference>
<proteinExistence type="inferred from homology"/>
<comment type="caution">
    <text evidence="15">The sequence shown here is derived from an EMBL/GenBank/DDBJ whole genome shotgun (WGS) entry which is preliminary data.</text>
</comment>
<dbReference type="FunFam" id="3.80.10.10:FF:000383">
    <property type="entry name" value="Leucine-rich repeat receptor protein kinase EMS1"/>
    <property type="match status" value="1"/>
</dbReference>
<evidence type="ECO:0000313" key="16">
    <source>
        <dbReference type="Proteomes" id="UP001311915"/>
    </source>
</evidence>
<feature type="chain" id="PRO_5043508084" description="Leucine-rich repeat-containing N-terminal plant-type domain-containing protein" evidence="13">
    <location>
        <begin position="20"/>
        <end position="933"/>
    </location>
</feature>
<name>A0AAV9M958_9SOLN</name>
<evidence type="ECO:0000256" key="12">
    <source>
        <dbReference type="SAM" id="Phobius"/>
    </source>
</evidence>
<dbReference type="AlphaFoldDB" id="A0AAV9M958"/>
<dbReference type="InterPro" id="IPR003591">
    <property type="entry name" value="Leu-rich_rpt_typical-subtyp"/>
</dbReference>
<comment type="subcellular location">
    <subcellularLocation>
        <location evidence="1">Cell membrane</location>
        <topology evidence="1">Single-pass type I membrane protein</topology>
    </subcellularLocation>
</comment>
<dbReference type="GO" id="GO:0007165">
    <property type="term" value="P:signal transduction"/>
    <property type="evidence" value="ECO:0007669"/>
    <property type="project" value="UniProtKB-ARBA"/>
</dbReference>
<evidence type="ECO:0000259" key="14">
    <source>
        <dbReference type="Pfam" id="PF08263"/>
    </source>
</evidence>
<evidence type="ECO:0000256" key="2">
    <source>
        <dbReference type="ARBA" id="ARBA00009592"/>
    </source>
</evidence>
<dbReference type="EMBL" id="JAWPEI010000002">
    <property type="protein sequence ID" value="KAK4734437.1"/>
    <property type="molecule type" value="Genomic_DNA"/>
</dbReference>